<dbReference type="InterPro" id="IPR002898">
    <property type="entry name" value="MotA_ExbB_proton_chnl"/>
</dbReference>
<dbReference type="PANTHER" id="PTHR30625">
    <property type="entry name" value="PROTEIN TOLQ"/>
    <property type="match status" value="1"/>
</dbReference>
<dbReference type="RefSeq" id="WP_090666578.1">
    <property type="nucleotide sequence ID" value="NZ_CAJNAP010000054.1"/>
</dbReference>
<organism evidence="10 11">
    <name type="scientific">Nitrosomonas nitrosa</name>
    <dbReference type="NCBI Taxonomy" id="52442"/>
    <lineage>
        <taxon>Bacteria</taxon>
        <taxon>Pseudomonadati</taxon>
        <taxon>Pseudomonadota</taxon>
        <taxon>Betaproteobacteria</taxon>
        <taxon>Nitrosomonadales</taxon>
        <taxon>Nitrosomonadaceae</taxon>
        <taxon>Nitrosomonas</taxon>
    </lineage>
</organism>
<keyword evidence="9" id="KW-0282">Flagellum</keyword>
<dbReference type="STRING" id="52442.SAMN05421880_104105"/>
<evidence type="ECO:0000256" key="3">
    <source>
        <dbReference type="ARBA" id="ARBA00022692"/>
    </source>
</evidence>
<feature type="domain" description="MotA/TolQ/ExbB proton channel" evidence="8">
    <location>
        <begin position="66"/>
        <end position="186"/>
    </location>
</feature>
<keyword evidence="4 7" id="KW-1133">Transmembrane helix</keyword>
<dbReference type="Proteomes" id="UP000199561">
    <property type="component" value="Unassembled WGS sequence"/>
</dbReference>
<dbReference type="EMBL" id="CAJNAP010000054">
    <property type="protein sequence ID" value="CAE6517296.1"/>
    <property type="molecule type" value="Genomic_DNA"/>
</dbReference>
<dbReference type="Pfam" id="PF01618">
    <property type="entry name" value="MotA_ExbB"/>
    <property type="match status" value="1"/>
</dbReference>
<comment type="subcellular location">
    <subcellularLocation>
        <location evidence="1">Cell membrane</location>
        <topology evidence="1">Multi-pass membrane protein</topology>
    </subcellularLocation>
    <subcellularLocation>
        <location evidence="6">Membrane</location>
        <topology evidence="6">Multi-pass membrane protein</topology>
    </subcellularLocation>
</comment>
<dbReference type="AlphaFoldDB" id="A0A1I4MIN0"/>
<protein>
    <submittedName>
        <fullName evidence="10">Biopolymer transport protein ExbB</fullName>
    </submittedName>
    <submittedName>
        <fullName evidence="9">Flagellar motor protein MotA</fullName>
    </submittedName>
</protein>
<dbReference type="InterPro" id="IPR050790">
    <property type="entry name" value="ExbB/TolQ_transport"/>
</dbReference>
<keyword evidence="5 7" id="KW-0472">Membrane</keyword>
<evidence type="ECO:0000313" key="9">
    <source>
        <dbReference type="EMBL" id="CAE6517296.1"/>
    </source>
</evidence>
<keyword evidence="2" id="KW-1003">Cell membrane</keyword>
<evidence type="ECO:0000256" key="5">
    <source>
        <dbReference type="ARBA" id="ARBA00023136"/>
    </source>
</evidence>
<name>A0A1I4MIN0_9PROT</name>
<feature type="transmembrane region" description="Helical" evidence="7">
    <location>
        <begin position="12"/>
        <end position="31"/>
    </location>
</feature>
<evidence type="ECO:0000256" key="7">
    <source>
        <dbReference type="SAM" id="Phobius"/>
    </source>
</evidence>
<evidence type="ECO:0000256" key="1">
    <source>
        <dbReference type="ARBA" id="ARBA00004651"/>
    </source>
</evidence>
<evidence type="ECO:0000313" key="11">
    <source>
        <dbReference type="Proteomes" id="UP000199561"/>
    </source>
</evidence>
<evidence type="ECO:0000256" key="2">
    <source>
        <dbReference type="ARBA" id="ARBA00022475"/>
    </source>
</evidence>
<reference evidence="9" key="2">
    <citation type="submission" date="2021-02" db="EMBL/GenBank/DDBJ databases">
        <authorList>
            <person name="Han P."/>
        </authorList>
    </citation>
    <scope>NUCLEOTIDE SEQUENCE</scope>
    <source>
        <strain evidence="9">Nitrosomonas nitrosa 18-3D</strain>
    </source>
</reference>
<dbReference type="GO" id="GO:0017038">
    <property type="term" value="P:protein import"/>
    <property type="evidence" value="ECO:0007669"/>
    <property type="project" value="TreeGrafter"/>
</dbReference>
<feature type="transmembrane region" description="Helical" evidence="7">
    <location>
        <begin position="106"/>
        <end position="130"/>
    </location>
</feature>
<keyword evidence="9" id="KW-0969">Cilium</keyword>
<gene>
    <name evidence="9" type="ORF">NMYAN_80035</name>
    <name evidence="10" type="ORF">SAMN05421880_104105</name>
</gene>
<keyword evidence="9" id="KW-0966">Cell projection</keyword>
<keyword evidence="6" id="KW-0813">Transport</keyword>
<sequence>MLSIIQAAGWPIWPIIFASIVAVAIIGERLWNLRSSKVCPRDLLPKVLHEHRRGGISADMMSRLQEHSPLGRILVAGLRNIDSSREIMKESIEEAGREVAHGLDRYLTTLGTIASLSPLMGLFGTLVGMIEIFGSNSPTGNNPAQLAHGISIALYNAAFGILVAIPSMIFYRHFRAKVDALVLEMELQALKLVEVVHGERKI</sequence>
<evidence type="ECO:0000313" key="10">
    <source>
        <dbReference type="EMBL" id="SFM02926.1"/>
    </source>
</evidence>
<dbReference type="EMBL" id="FOUF01000004">
    <property type="protein sequence ID" value="SFM02926.1"/>
    <property type="molecule type" value="Genomic_DNA"/>
</dbReference>
<dbReference type="PANTHER" id="PTHR30625:SF11">
    <property type="entry name" value="MOTA_TOLQ_EXBB PROTON CHANNEL DOMAIN-CONTAINING PROTEIN"/>
    <property type="match status" value="1"/>
</dbReference>
<evidence type="ECO:0000256" key="6">
    <source>
        <dbReference type="RuleBase" id="RU004057"/>
    </source>
</evidence>
<keyword evidence="11" id="KW-1185">Reference proteome</keyword>
<dbReference type="Proteomes" id="UP000601736">
    <property type="component" value="Unassembled WGS sequence"/>
</dbReference>
<dbReference type="GO" id="GO:0005886">
    <property type="term" value="C:plasma membrane"/>
    <property type="evidence" value="ECO:0007669"/>
    <property type="project" value="UniProtKB-SubCell"/>
</dbReference>
<feature type="transmembrane region" description="Helical" evidence="7">
    <location>
        <begin position="150"/>
        <end position="171"/>
    </location>
</feature>
<proteinExistence type="inferred from homology"/>
<dbReference type="OrthoDB" id="4045at2"/>
<evidence type="ECO:0000259" key="8">
    <source>
        <dbReference type="Pfam" id="PF01618"/>
    </source>
</evidence>
<comment type="similarity">
    <text evidence="6">Belongs to the exbB/tolQ family.</text>
</comment>
<evidence type="ECO:0000256" key="4">
    <source>
        <dbReference type="ARBA" id="ARBA00022989"/>
    </source>
</evidence>
<keyword evidence="6" id="KW-0653">Protein transport</keyword>
<reference evidence="10 11" key="1">
    <citation type="submission" date="2016-10" db="EMBL/GenBank/DDBJ databases">
        <authorList>
            <person name="de Groot N.N."/>
        </authorList>
    </citation>
    <scope>NUCLEOTIDE SEQUENCE [LARGE SCALE GENOMIC DNA]</scope>
    <source>
        <strain evidence="10 11">Nm146</strain>
    </source>
</reference>
<keyword evidence="3 7" id="KW-0812">Transmembrane</keyword>
<accession>A0A1I4MIN0</accession>